<accession>A0A4D6GZG6</accession>
<feature type="domain" description="Glycosyltransferase subfamily 4-like N-terminal" evidence="3">
    <location>
        <begin position="16"/>
        <end position="189"/>
    </location>
</feature>
<evidence type="ECO:0000256" key="1">
    <source>
        <dbReference type="SAM" id="MobiDB-lite"/>
    </source>
</evidence>
<feature type="region of interest" description="Disordered" evidence="1">
    <location>
        <begin position="1"/>
        <end position="21"/>
    </location>
</feature>
<feature type="domain" description="Glycosyl transferase family 1" evidence="2">
    <location>
        <begin position="200"/>
        <end position="344"/>
    </location>
</feature>
<dbReference type="AlphaFoldDB" id="A0A4D6GZG6"/>
<dbReference type="GeneID" id="39857285"/>
<proteinExistence type="predicted"/>
<dbReference type="Pfam" id="PF00534">
    <property type="entry name" value="Glycos_transf_1"/>
    <property type="match status" value="1"/>
</dbReference>
<protein>
    <submittedName>
        <fullName evidence="4">Glycosyltransferase family 1 protein</fullName>
    </submittedName>
</protein>
<dbReference type="InterPro" id="IPR028098">
    <property type="entry name" value="Glyco_trans_4-like_N"/>
</dbReference>
<evidence type="ECO:0000259" key="2">
    <source>
        <dbReference type="Pfam" id="PF00534"/>
    </source>
</evidence>
<dbReference type="KEGG" id="hlm:DV707_04315"/>
<dbReference type="InterPro" id="IPR001296">
    <property type="entry name" value="Glyco_trans_1"/>
</dbReference>
<dbReference type="PANTHER" id="PTHR45947">
    <property type="entry name" value="SULFOQUINOVOSYL TRANSFERASE SQD2"/>
    <property type="match status" value="1"/>
</dbReference>
<dbReference type="Pfam" id="PF13439">
    <property type="entry name" value="Glyco_transf_4"/>
    <property type="match status" value="1"/>
</dbReference>
<dbReference type="SUPFAM" id="SSF53756">
    <property type="entry name" value="UDP-Glycosyltransferase/glycogen phosphorylase"/>
    <property type="match status" value="1"/>
</dbReference>
<reference evidence="4 5" key="1">
    <citation type="journal article" date="2019" name="Nat. Commun.">
        <title>A new type of DNA phosphorothioation-based antiviral system in archaea.</title>
        <authorList>
            <person name="Xiong L."/>
            <person name="Liu S."/>
            <person name="Chen S."/>
            <person name="Xiao Y."/>
            <person name="Zhu B."/>
            <person name="Gao Y."/>
            <person name="Zhang Y."/>
            <person name="Chen B."/>
            <person name="Luo J."/>
            <person name="Deng Z."/>
            <person name="Chen X."/>
            <person name="Wang L."/>
            <person name="Chen S."/>
        </authorList>
    </citation>
    <scope>NUCLEOTIDE SEQUENCE [LARGE SCALE GENOMIC DNA]</scope>
    <source>
        <strain evidence="4 5">CGMCC 1.10331</strain>
    </source>
</reference>
<dbReference type="RefSeq" id="WP_103990444.1">
    <property type="nucleotide sequence ID" value="NZ_CP031311.1"/>
</dbReference>
<dbReference type="OrthoDB" id="132546at2157"/>
<sequence>MKVAIVTPRYPPRSSGGGEQSTKLLATQLTTQDRIDRVTVFSFDGTGSTMRDGVEIRRLGSVSSFITELQNLSVASKLRGRLASYDIIHTYNMELNPIVGYLSTREGTPSVASLNSYHFFHSSVTNTTAEGLERVYELVGMPTTGRILRYLMKLNDAFIALSRASREVYHQHGFDGIEIDYVPNMIDPSFELPTRDLTDGFQLLYVGSLSENKGVRYLIEAMSRLPKRYELRIVGDGERKEDLQALTRNLGAADRTTFRGRVPHDQIGQEYASADIFVHPGIWQEPFGRTILEAMLAELPVVCTDIGGPPEIVPTEELICKPADPAAISTAIQRVEELPDDVGERNRRYAVENYSPSVVVPQIVDIYERLVSQ</sequence>
<evidence type="ECO:0000313" key="5">
    <source>
        <dbReference type="Proteomes" id="UP000296733"/>
    </source>
</evidence>
<dbReference type="Gene3D" id="3.40.50.2000">
    <property type="entry name" value="Glycogen Phosphorylase B"/>
    <property type="match status" value="2"/>
</dbReference>
<organism evidence="4 5">
    <name type="scientific">Halobellus limi</name>
    <dbReference type="NCBI Taxonomy" id="699433"/>
    <lineage>
        <taxon>Archaea</taxon>
        <taxon>Methanobacteriati</taxon>
        <taxon>Methanobacteriota</taxon>
        <taxon>Stenosarchaea group</taxon>
        <taxon>Halobacteria</taxon>
        <taxon>Halobacteriales</taxon>
        <taxon>Haloferacaceae</taxon>
        <taxon>Halobellus</taxon>
    </lineage>
</organism>
<dbReference type="GO" id="GO:0016757">
    <property type="term" value="F:glycosyltransferase activity"/>
    <property type="evidence" value="ECO:0007669"/>
    <property type="project" value="InterPro"/>
</dbReference>
<dbReference type="InterPro" id="IPR050194">
    <property type="entry name" value="Glycosyltransferase_grp1"/>
</dbReference>
<evidence type="ECO:0000313" key="4">
    <source>
        <dbReference type="EMBL" id="QCC46955.1"/>
    </source>
</evidence>
<dbReference type="CDD" id="cd03801">
    <property type="entry name" value="GT4_PimA-like"/>
    <property type="match status" value="1"/>
</dbReference>
<dbReference type="Proteomes" id="UP000296733">
    <property type="component" value="Chromosome"/>
</dbReference>
<dbReference type="PANTHER" id="PTHR45947:SF3">
    <property type="entry name" value="SULFOQUINOVOSYL TRANSFERASE SQD2"/>
    <property type="match status" value="1"/>
</dbReference>
<evidence type="ECO:0000259" key="3">
    <source>
        <dbReference type="Pfam" id="PF13439"/>
    </source>
</evidence>
<dbReference type="EMBL" id="CP031311">
    <property type="protein sequence ID" value="QCC46955.1"/>
    <property type="molecule type" value="Genomic_DNA"/>
</dbReference>
<name>A0A4D6GZG6_9EURY</name>
<keyword evidence="4" id="KW-0808">Transferase</keyword>
<gene>
    <name evidence="4" type="ORF">DV707_04315</name>
</gene>